<dbReference type="GO" id="GO:0005886">
    <property type="term" value="C:plasma membrane"/>
    <property type="evidence" value="ECO:0007669"/>
    <property type="project" value="TreeGrafter"/>
</dbReference>
<reference evidence="5 6" key="1">
    <citation type="submission" date="2015-03" db="EMBL/GenBank/DDBJ databases">
        <title>Draft genome of the nematode, Opisthorchis viverrini.</title>
        <authorList>
            <person name="Mitreva M."/>
        </authorList>
    </citation>
    <scope>NUCLEOTIDE SEQUENCE [LARGE SCALE GENOMIC DNA]</scope>
    <source>
        <strain evidence="5">Khon Kaen</strain>
    </source>
</reference>
<dbReference type="GO" id="GO:0006508">
    <property type="term" value="P:proteolysis"/>
    <property type="evidence" value="ECO:0007669"/>
    <property type="project" value="InterPro"/>
</dbReference>
<evidence type="ECO:0000256" key="3">
    <source>
        <dbReference type="ARBA" id="ARBA00023180"/>
    </source>
</evidence>
<dbReference type="GO" id="GO:0008239">
    <property type="term" value="F:dipeptidyl-peptidase activity"/>
    <property type="evidence" value="ECO:0007669"/>
    <property type="project" value="TreeGrafter"/>
</dbReference>
<dbReference type="InterPro" id="IPR029058">
    <property type="entry name" value="AB_hydrolase_fold"/>
</dbReference>
<dbReference type="Gene3D" id="3.40.50.1820">
    <property type="entry name" value="alpha/beta hydrolase"/>
    <property type="match status" value="1"/>
</dbReference>
<dbReference type="GO" id="GO:0008236">
    <property type="term" value="F:serine-type peptidase activity"/>
    <property type="evidence" value="ECO:0007669"/>
    <property type="project" value="UniProtKB-KW"/>
</dbReference>
<proteinExistence type="predicted"/>
<sequence length="65" mass="7206">YGGPSRQLVTTKFTLDWTAYLAATAKVLVLMVDGRGSTGYGQKFEHQVYKKLGLVEIEDQLDAVK</sequence>
<evidence type="ECO:0000313" key="5">
    <source>
        <dbReference type="EMBL" id="OON16535.1"/>
    </source>
</evidence>
<keyword evidence="1" id="KW-0645">Protease</keyword>
<protein>
    <recommendedName>
        <fullName evidence="4">Peptidase S9 prolyl oligopeptidase catalytic domain-containing protein</fullName>
    </recommendedName>
</protein>
<keyword evidence="2" id="KW-0720">Serine protease</keyword>
<keyword evidence="1" id="KW-0378">Hydrolase</keyword>
<name>A0A1S8WQ29_OPIVI</name>
<dbReference type="InterPro" id="IPR050278">
    <property type="entry name" value="Serine_Prot_S9B/DPPIV"/>
</dbReference>
<dbReference type="EMBL" id="KV897169">
    <property type="protein sequence ID" value="OON16535.1"/>
    <property type="molecule type" value="Genomic_DNA"/>
</dbReference>
<dbReference type="InterPro" id="IPR001375">
    <property type="entry name" value="Peptidase_S9_cat"/>
</dbReference>
<feature type="domain" description="Peptidase S9 prolyl oligopeptidase catalytic" evidence="4">
    <location>
        <begin position="14"/>
        <end position="65"/>
    </location>
</feature>
<dbReference type="PANTHER" id="PTHR11731:SF200">
    <property type="entry name" value="DIPEPTIDYL PEPTIDASE 10, ISOFORM B"/>
    <property type="match status" value="1"/>
</dbReference>
<evidence type="ECO:0000256" key="1">
    <source>
        <dbReference type="ARBA" id="ARBA00022438"/>
    </source>
</evidence>
<dbReference type="Pfam" id="PF00326">
    <property type="entry name" value="Peptidase_S9"/>
    <property type="match status" value="1"/>
</dbReference>
<dbReference type="AlphaFoldDB" id="A0A1S8WQ29"/>
<organism evidence="5 6">
    <name type="scientific">Opisthorchis viverrini</name>
    <name type="common">Southeast Asian liver fluke</name>
    <dbReference type="NCBI Taxonomy" id="6198"/>
    <lineage>
        <taxon>Eukaryota</taxon>
        <taxon>Metazoa</taxon>
        <taxon>Spiralia</taxon>
        <taxon>Lophotrochozoa</taxon>
        <taxon>Platyhelminthes</taxon>
        <taxon>Trematoda</taxon>
        <taxon>Digenea</taxon>
        <taxon>Opisthorchiida</taxon>
        <taxon>Opisthorchiata</taxon>
        <taxon>Opisthorchiidae</taxon>
        <taxon>Opisthorchis</taxon>
    </lineage>
</organism>
<dbReference type="GO" id="GO:0004177">
    <property type="term" value="F:aminopeptidase activity"/>
    <property type="evidence" value="ECO:0007669"/>
    <property type="project" value="UniProtKB-KW"/>
</dbReference>
<evidence type="ECO:0000259" key="4">
    <source>
        <dbReference type="Pfam" id="PF00326"/>
    </source>
</evidence>
<keyword evidence="1" id="KW-0031">Aminopeptidase</keyword>
<accession>A0A1S8WQ29</accession>
<feature type="non-terminal residue" evidence="5">
    <location>
        <position position="1"/>
    </location>
</feature>
<keyword evidence="3" id="KW-0325">Glycoprotein</keyword>
<dbReference type="PANTHER" id="PTHR11731">
    <property type="entry name" value="PROTEASE FAMILY S9B,C DIPEPTIDYL-PEPTIDASE IV-RELATED"/>
    <property type="match status" value="1"/>
</dbReference>
<gene>
    <name evidence="5" type="ORF">X801_07650</name>
</gene>
<dbReference type="Proteomes" id="UP000243686">
    <property type="component" value="Unassembled WGS sequence"/>
</dbReference>
<evidence type="ECO:0000256" key="2">
    <source>
        <dbReference type="ARBA" id="ARBA00022825"/>
    </source>
</evidence>
<dbReference type="SUPFAM" id="SSF53474">
    <property type="entry name" value="alpha/beta-Hydrolases"/>
    <property type="match status" value="1"/>
</dbReference>
<keyword evidence="6" id="KW-1185">Reference proteome</keyword>
<evidence type="ECO:0000313" key="6">
    <source>
        <dbReference type="Proteomes" id="UP000243686"/>
    </source>
</evidence>